<keyword evidence="3" id="KW-1185">Reference proteome</keyword>
<dbReference type="HOGENOM" id="CLU_2389479_0_0_1"/>
<dbReference type="Proteomes" id="UP000002051">
    <property type="component" value="Unassembled WGS sequence"/>
</dbReference>
<evidence type="ECO:0000313" key="2">
    <source>
        <dbReference type="EnsemblPlants" id="AES61048"/>
    </source>
</evidence>
<reference evidence="2" key="3">
    <citation type="submission" date="2015-04" db="UniProtKB">
        <authorList>
            <consortium name="EnsemblPlants"/>
        </authorList>
    </citation>
    <scope>IDENTIFICATION</scope>
    <source>
        <strain evidence="2">cv. Jemalong A17</strain>
    </source>
</reference>
<dbReference type="AlphaFoldDB" id="G7I3Z4"/>
<reference evidence="1 3" key="2">
    <citation type="journal article" date="2014" name="BMC Genomics">
        <title>An improved genome release (version Mt4.0) for the model legume Medicago truncatula.</title>
        <authorList>
            <person name="Tang H."/>
            <person name="Krishnakumar V."/>
            <person name="Bidwell S."/>
            <person name="Rosen B."/>
            <person name="Chan A."/>
            <person name="Zhou S."/>
            <person name="Gentzbittel L."/>
            <person name="Childs K.L."/>
            <person name="Yandell M."/>
            <person name="Gundlach H."/>
            <person name="Mayer K.F."/>
            <person name="Schwartz D.C."/>
            <person name="Town C.D."/>
        </authorList>
    </citation>
    <scope>GENOME REANNOTATION</scope>
    <source>
        <strain evidence="2 3">cv. Jemalong A17</strain>
    </source>
</reference>
<accession>A0A0C3UPL1</accession>
<sequence>MTIRCIFAAAAYLHLRGRGGKIIRINRNERRHEGVRCRGRGGKIIRIGRNERRHEVVRDVKQHGLVAVEQHMDQDVKERAQRYMGGPYDLFVAV</sequence>
<proteinExistence type="predicted"/>
<gene>
    <name evidence="1" type="ordered locus">MTR_1g075360</name>
</gene>
<accession>G7I3Z4</accession>
<organism evidence="1 3">
    <name type="scientific">Medicago truncatula</name>
    <name type="common">Barrel medic</name>
    <name type="synonym">Medicago tribuloides</name>
    <dbReference type="NCBI Taxonomy" id="3880"/>
    <lineage>
        <taxon>Eukaryota</taxon>
        <taxon>Viridiplantae</taxon>
        <taxon>Streptophyta</taxon>
        <taxon>Embryophyta</taxon>
        <taxon>Tracheophyta</taxon>
        <taxon>Spermatophyta</taxon>
        <taxon>Magnoliopsida</taxon>
        <taxon>eudicotyledons</taxon>
        <taxon>Gunneridae</taxon>
        <taxon>Pentapetalae</taxon>
        <taxon>rosids</taxon>
        <taxon>fabids</taxon>
        <taxon>Fabales</taxon>
        <taxon>Fabaceae</taxon>
        <taxon>Papilionoideae</taxon>
        <taxon>50 kb inversion clade</taxon>
        <taxon>NPAAA clade</taxon>
        <taxon>Hologalegina</taxon>
        <taxon>IRL clade</taxon>
        <taxon>Trifolieae</taxon>
        <taxon>Medicago</taxon>
    </lineage>
</organism>
<evidence type="ECO:0000313" key="1">
    <source>
        <dbReference type="EMBL" id="AES61048.2"/>
    </source>
</evidence>
<protein>
    <submittedName>
        <fullName evidence="1 2">Uncharacterized protein</fullName>
    </submittedName>
</protein>
<name>G7I3Z4_MEDTR</name>
<reference evidence="1 3" key="1">
    <citation type="journal article" date="2011" name="Nature">
        <title>The Medicago genome provides insight into the evolution of rhizobial symbioses.</title>
        <authorList>
            <person name="Young N.D."/>
            <person name="Debelle F."/>
            <person name="Oldroyd G.E."/>
            <person name="Geurts R."/>
            <person name="Cannon S.B."/>
            <person name="Udvardi M.K."/>
            <person name="Benedito V.A."/>
            <person name="Mayer K.F."/>
            <person name="Gouzy J."/>
            <person name="Schoof H."/>
            <person name="Van de Peer Y."/>
            <person name="Proost S."/>
            <person name="Cook D.R."/>
            <person name="Meyers B.C."/>
            <person name="Spannagl M."/>
            <person name="Cheung F."/>
            <person name="De Mita S."/>
            <person name="Krishnakumar V."/>
            <person name="Gundlach H."/>
            <person name="Zhou S."/>
            <person name="Mudge J."/>
            <person name="Bharti A.K."/>
            <person name="Murray J.D."/>
            <person name="Naoumkina M.A."/>
            <person name="Rosen B."/>
            <person name="Silverstein K.A."/>
            <person name="Tang H."/>
            <person name="Rombauts S."/>
            <person name="Zhao P.X."/>
            <person name="Zhou P."/>
            <person name="Barbe V."/>
            <person name="Bardou P."/>
            <person name="Bechner M."/>
            <person name="Bellec A."/>
            <person name="Berger A."/>
            <person name="Berges H."/>
            <person name="Bidwell S."/>
            <person name="Bisseling T."/>
            <person name="Choisne N."/>
            <person name="Couloux A."/>
            <person name="Denny R."/>
            <person name="Deshpande S."/>
            <person name="Dai X."/>
            <person name="Doyle J.J."/>
            <person name="Dudez A.M."/>
            <person name="Farmer A.D."/>
            <person name="Fouteau S."/>
            <person name="Franken C."/>
            <person name="Gibelin C."/>
            <person name="Gish J."/>
            <person name="Goldstein S."/>
            <person name="Gonzalez A.J."/>
            <person name="Green P.J."/>
            <person name="Hallab A."/>
            <person name="Hartog M."/>
            <person name="Hua A."/>
            <person name="Humphray S.J."/>
            <person name="Jeong D.H."/>
            <person name="Jing Y."/>
            <person name="Jocker A."/>
            <person name="Kenton S.M."/>
            <person name="Kim D.J."/>
            <person name="Klee K."/>
            <person name="Lai H."/>
            <person name="Lang C."/>
            <person name="Lin S."/>
            <person name="Macmil S.L."/>
            <person name="Magdelenat G."/>
            <person name="Matthews L."/>
            <person name="McCorrison J."/>
            <person name="Monaghan E.L."/>
            <person name="Mun J.H."/>
            <person name="Najar F.Z."/>
            <person name="Nicholson C."/>
            <person name="Noirot C."/>
            <person name="O'Bleness M."/>
            <person name="Paule C.R."/>
            <person name="Poulain J."/>
            <person name="Prion F."/>
            <person name="Qin B."/>
            <person name="Qu C."/>
            <person name="Retzel E.F."/>
            <person name="Riddle C."/>
            <person name="Sallet E."/>
            <person name="Samain S."/>
            <person name="Samson N."/>
            <person name="Sanders I."/>
            <person name="Saurat O."/>
            <person name="Scarpelli C."/>
            <person name="Schiex T."/>
            <person name="Segurens B."/>
            <person name="Severin A.J."/>
            <person name="Sherrier D.J."/>
            <person name="Shi R."/>
            <person name="Sims S."/>
            <person name="Singer S.R."/>
            <person name="Sinharoy S."/>
            <person name="Sterck L."/>
            <person name="Viollet A."/>
            <person name="Wang B.B."/>
            <person name="Wang K."/>
            <person name="Wang M."/>
            <person name="Wang X."/>
            <person name="Warfsmann J."/>
            <person name="Weissenbach J."/>
            <person name="White D.D."/>
            <person name="White J.D."/>
            <person name="Wiley G.B."/>
            <person name="Wincker P."/>
            <person name="Xing Y."/>
            <person name="Yang L."/>
            <person name="Yao Z."/>
            <person name="Ying F."/>
            <person name="Zhai J."/>
            <person name="Zhou L."/>
            <person name="Zuber A."/>
            <person name="Denarie J."/>
            <person name="Dixon R.A."/>
            <person name="May G.D."/>
            <person name="Schwartz D.C."/>
            <person name="Rogers J."/>
            <person name="Quetier F."/>
            <person name="Town C.D."/>
            <person name="Roe B.A."/>
        </authorList>
    </citation>
    <scope>NUCLEOTIDE SEQUENCE [LARGE SCALE GENOMIC DNA]</scope>
    <source>
        <strain evidence="1">A17</strain>
        <strain evidence="2 3">cv. Jemalong A17</strain>
    </source>
</reference>
<evidence type="ECO:0000313" key="3">
    <source>
        <dbReference type="Proteomes" id="UP000002051"/>
    </source>
</evidence>
<dbReference type="EMBL" id="CM001217">
    <property type="protein sequence ID" value="AES61048.2"/>
    <property type="molecule type" value="Genomic_DNA"/>
</dbReference>
<dbReference type="EnsemblPlants" id="AES61048">
    <property type="protein sequence ID" value="AES61048"/>
    <property type="gene ID" value="MTR_1g075360"/>
</dbReference>